<evidence type="ECO:0000256" key="1">
    <source>
        <dbReference type="SAM" id="Phobius"/>
    </source>
</evidence>
<dbReference type="EMBL" id="JACT01000001">
    <property type="protein sequence ID" value="KMS58719.1"/>
    <property type="molecule type" value="Genomic_DNA"/>
</dbReference>
<proteinExistence type="predicted"/>
<keyword evidence="1" id="KW-0812">Transmembrane</keyword>
<dbReference type="AlphaFoldDB" id="A0A0J7Y4D2"/>
<comment type="caution">
    <text evidence="2">The sequence shown here is derived from an EMBL/GenBank/DDBJ whole genome shotgun (WGS) entry which is preliminary data.</text>
</comment>
<protein>
    <submittedName>
        <fullName evidence="2">Uncharacterized protein</fullName>
    </submittedName>
</protein>
<accession>A0A0J7Y4D2</accession>
<organism evidence="2 3">
    <name type="scientific">Sphingobium cupriresistens LL01</name>
    <dbReference type="NCBI Taxonomy" id="1420583"/>
    <lineage>
        <taxon>Bacteria</taxon>
        <taxon>Pseudomonadati</taxon>
        <taxon>Pseudomonadota</taxon>
        <taxon>Alphaproteobacteria</taxon>
        <taxon>Sphingomonadales</taxon>
        <taxon>Sphingomonadaceae</taxon>
        <taxon>Sphingobium</taxon>
    </lineage>
</organism>
<evidence type="ECO:0000313" key="3">
    <source>
        <dbReference type="Proteomes" id="UP000052232"/>
    </source>
</evidence>
<sequence length="30" mass="3387">MRDPDKPDFGFLGFAFILTLLGLAMLILNF</sequence>
<keyword evidence="1" id="KW-0472">Membrane</keyword>
<dbReference type="Proteomes" id="UP000052232">
    <property type="component" value="Unassembled WGS sequence"/>
</dbReference>
<evidence type="ECO:0000313" key="2">
    <source>
        <dbReference type="EMBL" id="KMS58719.1"/>
    </source>
</evidence>
<dbReference type="PATRIC" id="fig|1420583.3.peg.777"/>
<dbReference type="STRING" id="1420583.V473_03845"/>
<gene>
    <name evidence="2" type="ORF">V473_03845</name>
</gene>
<keyword evidence="3" id="KW-1185">Reference proteome</keyword>
<reference evidence="2 3" key="1">
    <citation type="journal article" date="2015" name="G3 (Bethesda)">
        <title>Insights into Ongoing Evolution of the Hexachlorocyclohexane Catabolic Pathway from Comparative Genomics of Ten Sphingomonadaceae Strains.</title>
        <authorList>
            <person name="Pearce S.L."/>
            <person name="Oakeshott J.G."/>
            <person name="Pandey G."/>
        </authorList>
    </citation>
    <scope>NUCLEOTIDE SEQUENCE [LARGE SCALE GENOMIC DNA]</scope>
    <source>
        <strain evidence="2 3">LL01</strain>
    </source>
</reference>
<feature type="transmembrane region" description="Helical" evidence="1">
    <location>
        <begin position="9"/>
        <end position="28"/>
    </location>
</feature>
<keyword evidence="1" id="KW-1133">Transmembrane helix</keyword>
<name>A0A0J7Y4D2_9SPHN</name>